<dbReference type="AlphaFoldDB" id="A0AAD9QG53"/>
<sequence length="121" mass="13222">MDGLSLPLCSGCRSEEFKSFMWKLSSNTTAGSSGVPLCITRKYEKQCQALLISLKMNSTKEKDDQQDERPPVEDAARSISGLGIKRPELGESSLQFTTPKFVGEAIALPEYDGNESSDLKA</sequence>
<comment type="caution">
    <text evidence="2">The sequence shown here is derived from an EMBL/GenBank/DDBJ whole genome shotgun (WGS) entry which is preliminary data.</text>
</comment>
<dbReference type="EMBL" id="JARQWQ010000035">
    <property type="protein sequence ID" value="KAK2560678.1"/>
    <property type="molecule type" value="Genomic_DNA"/>
</dbReference>
<organism evidence="2 3">
    <name type="scientific">Acropora cervicornis</name>
    <name type="common">Staghorn coral</name>
    <dbReference type="NCBI Taxonomy" id="6130"/>
    <lineage>
        <taxon>Eukaryota</taxon>
        <taxon>Metazoa</taxon>
        <taxon>Cnidaria</taxon>
        <taxon>Anthozoa</taxon>
        <taxon>Hexacorallia</taxon>
        <taxon>Scleractinia</taxon>
        <taxon>Astrocoeniina</taxon>
        <taxon>Acroporidae</taxon>
        <taxon>Acropora</taxon>
    </lineage>
</organism>
<evidence type="ECO:0000256" key="1">
    <source>
        <dbReference type="SAM" id="MobiDB-lite"/>
    </source>
</evidence>
<evidence type="ECO:0000313" key="3">
    <source>
        <dbReference type="Proteomes" id="UP001249851"/>
    </source>
</evidence>
<name>A0AAD9QG53_ACRCE</name>
<protein>
    <submittedName>
        <fullName evidence="2">Uncharacterized protein</fullName>
    </submittedName>
</protein>
<reference evidence="2" key="1">
    <citation type="journal article" date="2023" name="G3 (Bethesda)">
        <title>Whole genome assembly and annotation of the endangered Caribbean coral Acropora cervicornis.</title>
        <authorList>
            <person name="Selwyn J.D."/>
            <person name="Vollmer S.V."/>
        </authorList>
    </citation>
    <scope>NUCLEOTIDE SEQUENCE</scope>
    <source>
        <strain evidence="2">K2</strain>
    </source>
</reference>
<keyword evidence="3" id="KW-1185">Reference proteome</keyword>
<evidence type="ECO:0000313" key="2">
    <source>
        <dbReference type="EMBL" id="KAK2560678.1"/>
    </source>
</evidence>
<dbReference type="Proteomes" id="UP001249851">
    <property type="component" value="Unassembled WGS sequence"/>
</dbReference>
<reference evidence="2" key="2">
    <citation type="journal article" date="2023" name="Science">
        <title>Genomic signatures of disease resistance in endangered staghorn corals.</title>
        <authorList>
            <person name="Vollmer S.V."/>
            <person name="Selwyn J.D."/>
            <person name="Despard B.A."/>
            <person name="Roesel C.L."/>
        </authorList>
    </citation>
    <scope>NUCLEOTIDE SEQUENCE</scope>
    <source>
        <strain evidence="2">K2</strain>
    </source>
</reference>
<proteinExistence type="predicted"/>
<gene>
    <name evidence="2" type="ORF">P5673_016440</name>
</gene>
<feature type="region of interest" description="Disordered" evidence="1">
    <location>
        <begin position="58"/>
        <end position="86"/>
    </location>
</feature>
<accession>A0AAD9QG53</accession>
<feature type="compositionally biased region" description="Basic and acidic residues" evidence="1">
    <location>
        <begin position="58"/>
        <end position="76"/>
    </location>
</feature>